<dbReference type="Pfam" id="PF16321">
    <property type="entry name" value="Ribosom_S30AE_C"/>
    <property type="match status" value="1"/>
</dbReference>
<dbReference type="EMBL" id="CP000702">
    <property type="protein sequence ID" value="ABQ47199.1"/>
    <property type="molecule type" value="Genomic_DNA"/>
</dbReference>
<protein>
    <recommendedName>
        <fullName evidence="2">Ribosome hibernation promoting factor</fullName>
        <shortName evidence="2">HPF</shortName>
    </recommendedName>
</protein>
<comment type="subcellular location">
    <subcellularLocation>
        <location evidence="2">Cytoplasm</location>
    </subcellularLocation>
</comment>
<comment type="function">
    <text evidence="2">Required for dimerization of active 70S ribosomes into 100S ribosomes in stationary phase; 100S ribosomes are translationally inactive and sometimes present during exponential growth.</text>
</comment>
<evidence type="ECO:0000256" key="1">
    <source>
        <dbReference type="ARBA" id="ARBA00022845"/>
    </source>
</evidence>
<dbReference type="AlphaFoldDB" id="A5ILX6"/>
<comment type="similarity">
    <text evidence="2">Belongs to the HPF/YfiA ribosome-associated protein family. Long HPF subfamily.</text>
</comment>
<keyword evidence="5" id="KW-0687">Ribonucleoprotein</keyword>
<proteinExistence type="inferred from homology"/>
<dbReference type="STRING" id="390874.Tpet_1185"/>
<dbReference type="Gene3D" id="3.30.505.50">
    <property type="entry name" value="Sigma 54 modulation/S30EA ribosomal protein, C-terminal domain"/>
    <property type="match status" value="1"/>
</dbReference>
<dbReference type="RefSeq" id="WP_011943704.1">
    <property type="nucleotide sequence ID" value="NC_009486.1"/>
</dbReference>
<keyword evidence="5" id="KW-0689">Ribosomal protein</keyword>
<dbReference type="InterPro" id="IPR038416">
    <property type="entry name" value="Ribosom_S30AE_C_sf"/>
</dbReference>
<dbReference type="Proteomes" id="UP000006558">
    <property type="component" value="Chromosome"/>
</dbReference>
<keyword evidence="2" id="KW-0963">Cytoplasm</keyword>
<dbReference type="HAMAP" id="MF_00839">
    <property type="entry name" value="HPF"/>
    <property type="match status" value="1"/>
</dbReference>
<dbReference type="InterPro" id="IPR032528">
    <property type="entry name" value="Ribosom_S30AE_C"/>
</dbReference>
<dbReference type="PANTHER" id="PTHR33231">
    <property type="entry name" value="30S RIBOSOMAL PROTEIN"/>
    <property type="match status" value="1"/>
</dbReference>
<comment type="subunit">
    <text evidence="2">Interacts with 100S ribosomes.</text>
</comment>
<gene>
    <name evidence="2" type="primary">hpf</name>
    <name evidence="5" type="ordered locus">Tpet_1185</name>
</gene>
<dbReference type="InterPro" id="IPR050574">
    <property type="entry name" value="HPF/YfiA_ribosome-assoc"/>
</dbReference>
<dbReference type="HOGENOM" id="CLU_071472_0_3_0"/>
<feature type="domain" description="Sigma 54 modulation/S30EA ribosomal protein C-terminal" evidence="4">
    <location>
        <begin position="120"/>
        <end position="171"/>
    </location>
</feature>
<reference evidence="5 6" key="2">
    <citation type="journal article" date="2009" name="Proc. Natl. Acad. Sci. U.S.A.">
        <title>On the chimeric nature, thermophilic origin, and phylogenetic placement of the Thermotogales.</title>
        <authorList>
            <person name="Zhaxybayeva O."/>
            <person name="Swithers K.S."/>
            <person name="Lapierre P."/>
            <person name="Fournier G.P."/>
            <person name="Bickhart D.M."/>
            <person name="DeBoy R.T."/>
            <person name="Nelson K.E."/>
            <person name="Nesbo C.L."/>
            <person name="Doolittle W.F."/>
            <person name="Gogarten J.P."/>
            <person name="Noll K.M."/>
        </authorList>
    </citation>
    <scope>NUCLEOTIDE SEQUENCE [LARGE SCALE GENOMIC DNA]</scope>
    <source>
        <strain evidence="6">ATCC BAA-488 / DSM 13995 / JCM 10881 / RKU-1</strain>
    </source>
</reference>
<dbReference type="KEGG" id="tpt:Tpet_1185"/>
<evidence type="ECO:0000256" key="3">
    <source>
        <dbReference type="SAM" id="MobiDB-lite"/>
    </source>
</evidence>
<dbReference type="GO" id="GO:0022627">
    <property type="term" value="C:cytosolic small ribosomal subunit"/>
    <property type="evidence" value="ECO:0007669"/>
    <property type="project" value="TreeGrafter"/>
</dbReference>
<evidence type="ECO:0000259" key="4">
    <source>
        <dbReference type="Pfam" id="PF16321"/>
    </source>
</evidence>
<dbReference type="InterPro" id="IPR036567">
    <property type="entry name" value="RHF-like"/>
</dbReference>
<evidence type="ECO:0000313" key="6">
    <source>
        <dbReference type="Proteomes" id="UP000006558"/>
    </source>
</evidence>
<reference evidence="6" key="1">
    <citation type="submission" date="2007-05" db="EMBL/GenBank/DDBJ databases">
        <title>Complete sequence of Thermotoga petrophila RKU-1.</title>
        <authorList>
            <consortium name="US DOE Joint Genome Institute"/>
            <person name="Copeland A."/>
            <person name="Lucas S."/>
            <person name="Lapidus A."/>
            <person name="Barry K."/>
            <person name="Glavina del Rio T."/>
            <person name="Dalin E."/>
            <person name="Tice H."/>
            <person name="Pitluck S."/>
            <person name="Sims D."/>
            <person name="Brettin T."/>
            <person name="Bruce D."/>
            <person name="Detter J.C."/>
            <person name="Han C."/>
            <person name="Tapia R."/>
            <person name="Schmutz J."/>
            <person name="Larimer F."/>
            <person name="Land M."/>
            <person name="Hauser L."/>
            <person name="Kyrpides N."/>
            <person name="Mikhailova N."/>
            <person name="Nelson K."/>
            <person name="Gogarten J.P."/>
            <person name="Noll K."/>
            <person name="Richardson P."/>
        </authorList>
    </citation>
    <scope>NUCLEOTIDE SEQUENCE [LARGE SCALE GENOMIC DNA]</scope>
    <source>
        <strain evidence="6">ATCC BAA-488 / DSM 13995 / JCM 10881 / RKU-1</strain>
    </source>
</reference>
<feature type="region of interest" description="Disordered" evidence="3">
    <location>
        <begin position="95"/>
        <end position="118"/>
    </location>
</feature>
<dbReference type="GO" id="GO:0045900">
    <property type="term" value="P:negative regulation of translational elongation"/>
    <property type="evidence" value="ECO:0007669"/>
    <property type="project" value="TreeGrafter"/>
</dbReference>
<sequence length="178" mass="20804">MEYRITGKGVEISEAIKNYLEKRLDKVDRVIYDDELVSFDVRIEKDGKNQYVVKFNMNLKGNIINVEERHPDIYTAIDFASDALEKQVKKLKERLKNHSHRKSIPTETPLEEHGEFSPSDKISSIKRVSLLNLDLDEAVMQMDELNHRFLVFRNVNTGEINLLYRDENGNIHLIEMAE</sequence>
<dbReference type="NCBIfam" id="TIGR00741">
    <property type="entry name" value="yfiA"/>
    <property type="match status" value="1"/>
</dbReference>
<dbReference type="Gene3D" id="3.30.160.100">
    <property type="entry name" value="Ribosome hibernation promotion factor-like"/>
    <property type="match status" value="1"/>
</dbReference>
<dbReference type="Pfam" id="PF02482">
    <property type="entry name" value="Ribosomal_S30AE"/>
    <property type="match status" value="1"/>
</dbReference>
<dbReference type="InterPro" id="IPR034694">
    <property type="entry name" value="HPF_long/plastid"/>
</dbReference>
<evidence type="ECO:0000313" key="5">
    <source>
        <dbReference type="EMBL" id="ABQ47199.1"/>
    </source>
</evidence>
<keyword evidence="1 2" id="KW-0810">Translation regulation</keyword>
<dbReference type="eggNOG" id="COG1544">
    <property type="taxonomic scope" value="Bacteria"/>
</dbReference>
<dbReference type="CDD" id="cd00552">
    <property type="entry name" value="RaiA"/>
    <property type="match status" value="1"/>
</dbReference>
<organism evidence="5 6">
    <name type="scientific">Thermotoga petrophila (strain ATCC BAA-488 / DSM 13995 / JCM 10881 / RKU-1)</name>
    <dbReference type="NCBI Taxonomy" id="390874"/>
    <lineage>
        <taxon>Bacteria</taxon>
        <taxon>Thermotogati</taxon>
        <taxon>Thermotogota</taxon>
        <taxon>Thermotogae</taxon>
        <taxon>Thermotogales</taxon>
        <taxon>Thermotogaceae</taxon>
        <taxon>Thermotoga</taxon>
    </lineage>
</organism>
<name>A5ILX6_THEP1</name>
<accession>A5ILX6</accession>
<dbReference type="SUPFAM" id="SSF69754">
    <property type="entry name" value="Ribosome binding protein Y (YfiA homologue)"/>
    <property type="match status" value="1"/>
</dbReference>
<evidence type="ECO:0000256" key="2">
    <source>
        <dbReference type="HAMAP-Rule" id="MF_00839"/>
    </source>
</evidence>
<dbReference type="PANTHER" id="PTHR33231:SF1">
    <property type="entry name" value="30S RIBOSOMAL PROTEIN"/>
    <property type="match status" value="1"/>
</dbReference>
<dbReference type="GO" id="GO:0043024">
    <property type="term" value="F:ribosomal small subunit binding"/>
    <property type="evidence" value="ECO:0007669"/>
    <property type="project" value="TreeGrafter"/>
</dbReference>
<dbReference type="InterPro" id="IPR003489">
    <property type="entry name" value="RHF/RaiA"/>
</dbReference>